<reference evidence="1 2" key="1">
    <citation type="journal article" date="2013" name="Mar. Genomics">
        <title>Expression of sulfatases in Rhodopirellula baltica and the diversity of sulfatases in the genus Rhodopirellula.</title>
        <authorList>
            <person name="Wegner C.E."/>
            <person name="Richter-Heitmann T."/>
            <person name="Klindworth A."/>
            <person name="Klockow C."/>
            <person name="Richter M."/>
            <person name="Achstetter T."/>
            <person name="Glockner F.O."/>
            <person name="Harder J."/>
        </authorList>
    </citation>
    <scope>NUCLEOTIDE SEQUENCE [LARGE SCALE GENOMIC DNA]</scope>
    <source>
        <strain evidence="1 2">SM41</strain>
    </source>
</reference>
<comment type="caution">
    <text evidence="1">The sequence shown here is derived from an EMBL/GenBank/DDBJ whole genome shotgun (WGS) entry which is preliminary data.</text>
</comment>
<sequence length="48" mass="5248">MRFLTHHVRQRYGKSERIAAVVVIVTSGDASENCLGVGWGLIDVGVCF</sequence>
<evidence type="ECO:0000313" key="2">
    <source>
        <dbReference type="Proteomes" id="UP000011885"/>
    </source>
</evidence>
<dbReference type="EMBL" id="ANOH01000169">
    <property type="protein sequence ID" value="EMI56144.1"/>
    <property type="molecule type" value="Genomic_DNA"/>
</dbReference>
<name>M5U4E5_9BACT</name>
<protein>
    <submittedName>
        <fullName evidence="1">Uncharacterized protein</fullName>
    </submittedName>
</protein>
<gene>
    <name evidence="1" type="ORF">RSSM_02479</name>
</gene>
<proteinExistence type="predicted"/>
<evidence type="ECO:0000313" key="1">
    <source>
        <dbReference type="EMBL" id="EMI56144.1"/>
    </source>
</evidence>
<accession>M5U4E5</accession>
<dbReference type="AlphaFoldDB" id="M5U4E5"/>
<organism evidence="1 2">
    <name type="scientific">Rhodopirellula sallentina SM41</name>
    <dbReference type="NCBI Taxonomy" id="1263870"/>
    <lineage>
        <taxon>Bacteria</taxon>
        <taxon>Pseudomonadati</taxon>
        <taxon>Planctomycetota</taxon>
        <taxon>Planctomycetia</taxon>
        <taxon>Pirellulales</taxon>
        <taxon>Pirellulaceae</taxon>
        <taxon>Rhodopirellula</taxon>
    </lineage>
</organism>
<keyword evidence="2" id="KW-1185">Reference proteome</keyword>
<dbReference type="Proteomes" id="UP000011885">
    <property type="component" value="Unassembled WGS sequence"/>
</dbReference>